<keyword evidence="4 7" id="KW-0812">Transmembrane</keyword>
<accession>A0ABX8Z2P9</accession>
<evidence type="ECO:0000256" key="5">
    <source>
        <dbReference type="ARBA" id="ARBA00022989"/>
    </source>
</evidence>
<protein>
    <recommendedName>
        <fullName evidence="7">UPF0761 membrane protein K4H28_11080</fullName>
    </recommendedName>
</protein>
<dbReference type="InterPro" id="IPR023679">
    <property type="entry name" value="UPF0761_bac"/>
</dbReference>
<evidence type="ECO:0000313" key="8">
    <source>
        <dbReference type="EMBL" id="QZA76858.1"/>
    </source>
</evidence>
<evidence type="ECO:0000313" key="9">
    <source>
        <dbReference type="Proteomes" id="UP000825679"/>
    </source>
</evidence>
<feature type="transmembrane region" description="Helical" evidence="7">
    <location>
        <begin position="219"/>
        <end position="241"/>
    </location>
</feature>
<dbReference type="HAMAP" id="MF_00672">
    <property type="entry name" value="UPF0761"/>
    <property type="match status" value="1"/>
</dbReference>
<dbReference type="InterPro" id="IPR017039">
    <property type="entry name" value="Virul_fac_BrkB"/>
</dbReference>
<gene>
    <name evidence="8" type="ORF">K4H28_11080</name>
</gene>
<organism evidence="8 9">
    <name type="scientific">Deefgea tanakiae</name>
    <dbReference type="NCBI Taxonomy" id="2865840"/>
    <lineage>
        <taxon>Bacteria</taxon>
        <taxon>Pseudomonadati</taxon>
        <taxon>Pseudomonadota</taxon>
        <taxon>Betaproteobacteria</taxon>
        <taxon>Neisseriales</taxon>
        <taxon>Chitinibacteraceae</taxon>
        <taxon>Deefgea</taxon>
    </lineage>
</organism>
<evidence type="ECO:0000256" key="2">
    <source>
        <dbReference type="ARBA" id="ARBA00022475"/>
    </source>
</evidence>
<dbReference type="EMBL" id="CP081150">
    <property type="protein sequence ID" value="QZA76858.1"/>
    <property type="molecule type" value="Genomic_DNA"/>
</dbReference>
<evidence type="ECO:0000256" key="3">
    <source>
        <dbReference type="ARBA" id="ARBA00022519"/>
    </source>
</evidence>
<sequence>MRYYNGIRMSPWLTMNFACTFPLLARVSGFSRFVGRRLINDRCLETAGSLTFTTLLAVVPLFTIALTLVSAFPMFGINVSRFRGFILNNLVPDASGKVIGVYMRQFADNADSLTTMGMIGLLATALLMMFTIEKTFNTIWRVKRPRKLLSRTMTYWATLTLAPLLIGLSLSATSWISQNAGLSGLNFPLLKISSLSLMFVTLSLLYLTLPNCFVPRSHALTAALLVSAGLELMKILFGLYIKQFTTYNLVYGTFASFPIFLIWLYLCWVLILGGAVLSATLSYWYGNGWRWDNHHGTRFEQAVRILAALATAHQNGQLMHINQLRRKVELGVDVTQEILELMTTKQWVESTRDGEWVLASSAELISLLAVFELVVSPLNSDVESGLETRLEAARSNLNLSLADYLASVSQPEIKAASMATSGNSPI</sequence>
<dbReference type="Proteomes" id="UP000825679">
    <property type="component" value="Chromosome"/>
</dbReference>
<keyword evidence="5 7" id="KW-1133">Transmembrane helix</keyword>
<dbReference type="PANTHER" id="PTHR30213:SF0">
    <property type="entry name" value="UPF0761 MEMBRANE PROTEIN YIHY"/>
    <property type="match status" value="1"/>
</dbReference>
<dbReference type="Gene3D" id="1.10.10.10">
    <property type="entry name" value="Winged helix-like DNA-binding domain superfamily/Winged helix DNA-binding domain"/>
    <property type="match status" value="1"/>
</dbReference>
<keyword evidence="2 7" id="KW-1003">Cell membrane</keyword>
<dbReference type="NCBIfam" id="TIGR00765">
    <property type="entry name" value="yihY_not_rbn"/>
    <property type="match status" value="1"/>
</dbReference>
<comment type="similarity">
    <text evidence="7">Belongs to the UPF0761 family.</text>
</comment>
<feature type="transmembrane region" description="Helical" evidence="7">
    <location>
        <begin position="261"/>
        <end position="285"/>
    </location>
</feature>
<dbReference type="InterPro" id="IPR036388">
    <property type="entry name" value="WH-like_DNA-bd_sf"/>
</dbReference>
<feature type="transmembrane region" description="Helical" evidence="7">
    <location>
        <begin position="188"/>
        <end position="207"/>
    </location>
</feature>
<feature type="transmembrane region" description="Helical" evidence="7">
    <location>
        <begin position="113"/>
        <end position="132"/>
    </location>
</feature>
<name>A0ABX8Z2P9_9NEIS</name>
<proteinExistence type="inferred from homology"/>
<evidence type="ECO:0000256" key="6">
    <source>
        <dbReference type="ARBA" id="ARBA00023136"/>
    </source>
</evidence>
<dbReference type="Pfam" id="PF02082">
    <property type="entry name" value="Rrf2"/>
    <property type="match status" value="1"/>
</dbReference>
<keyword evidence="3" id="KW-0997">Cell inner membrane</keyword>
<feature type="transmembrane region" description="Helical" evidence="7">
    <location>
        <begin position="50"/>
        <end position="75"/>
    </location>
</feature>
<keyword evidence="9" id="KW-1185">Reference proteome</keyword>
<evidence type="ECO:0000256" key="4">
    <source>
        <dbReference type="ARBA" id="ARBA00022692"/>
    </source>
</evidence>
<reference evidence="8 9" key="1">
    <citation type="submission" date="2021-08" db="EMBL/GenBank/DDBJ databases">
        <title>complete genome sequencing of Deefgea sp. D25.</title>
        <authorList>
            <person name="Bae J.-W."/>
            <person name="Gim D.-H."/>
        </authorList>
    </citation>
    <scope>NUCLEOTIDE SEQUENCE [LARGE SCALE GENOMIC DNA]</scope>
    <source>
        <strain evidence="8 9">D25</strain>
    </source>
</reference>
<feature type="transmembrane region" description="Helical" evidence="7">
    <location>
        <begin position="153"/>
        <end position="176"/>
    </location>
</feature>
<evidence type="ECO:0000256" key="7">
    <source>
        <dbReference type="HAMAP-Rule" id="MF_00672"/>
    </source>
</evidence>
<dbReference type="RefSeq" id="WP_221005259.1">
    <property type="nucleotide sequence ID" value="NZ_CP081150.1"/>
</dbReference>
<evidence type="ECO:0000256" key="1">
    <source>
        <dbReference type="ARBA" id="ARBA00004651"/>
    </source>
</evidence>
<dbReference type="InterPro" id="IPR000944">
    <property type="entry name" value="Tscrpt_reg_Rrf2"/>
</dbReference>
<comment type="subcellular location">
    <subcellularLocation>
        <location evidence="1 7">Cell membrane</location>
        <topology evidence="1 7">Multi-pass membrane protein</topology>
    </subcellularLocation>
</comment>
<keyword evidence="6 7" id="KW-0472">Membrane</keyword>
<dbReference type="PANTHER" id="PTHR30213">
    <property type="entry name" value="INNER MEMBRANE PROTEIN YHJD"/>
    <property type="match status" value="1"/>
</dbReference>
<dbReference type="Pfam" id="PF03631">
    <property type="entry name" value="Virul_fac_BrkB"/>
    <property type="match status" value="1"/>
</dbReference>